<name>A0ABD2JUA6_9BILA</name>
<comment type="caution">
    <text evidence="2">The sequence shown here is derived from an EMBL/GenBank/DDBJ whole genome shotgun (WGS) entry which is preliminary data.</text>
</comment>
<proteinExistence type="predicted"/>
<sequence>MEGRERVRRTTEKKWTKNDGNGGRDSTKWTISEQTNKGKVCRKTVPKRWDDNLRFVQRHLNNKRSRNQTKPFSARRRSCTPSLLLLLVQFDDQQHSSWTKSTHKSLLPSPAQCTIIDWHLRLAEERERGEGKGSKTGGRKNGMRRLGEERDGMEGKRKDEKGKGTGKGWCWVWQMARQWRGKGMIR</sequence>
<evidence type="ECO:0000313" key="3">
    <source>
        <dbReference type="Proteomes" id="UP001620626"/>
    </source>
</evidence>
<evidence type="ECO:0000313" key="2">
    <source>
        <dbReference type="EMBL" id="KAL3093983.1"/>
    </source>
</evidence>
<dbReference type="AlphaFoldDB" id="A0ABD2JUA6"/>
<keyword evidence="3" id="KW-1185">Reference proteome</keyword>
<feature type="region of interest" description="Disordered" evidence="1">
    <location>
        <begin position="126"/>
        <end position="165"/>
    </location>
</feature>
<evidence type="ECO:0000256" key="1">
    <source>
        <dbReference type="SAM" id="MobiDB-lite"/>
    </source>
</evidence>
<protein>
    <submittedName>
        <fullName evidence="2">Uncharacterized protein</fullName>
    </submittedName>
</protein>
<gene>
    <name evidence="2" type="ORF">niasHT_027311</name>
</gene>
<organism evidence="2 3">
    <name type="scientific">Heterodera trifolii</name>
    <dbReference type="NCBI Taxonomy" id="157864"/>
    <lineage>
        <taxon>Eukaryota</taxon>
        <taxon>Metazoa</taxon>
        <taxon>Ecdysozoa</taxon>
        <taxon>Nematoda</taxon>
        <taxon>Chromadorea</taxon>
        <taxon>Rhabditida</taxon>
        <taxon>Tylenchina</taxon>
        <taxon>Tylenchomorpha</taxon>
        <taxon>Tylenchoidea</taxon>
        <taxon>Heteroderidae</taxon>
        <taxon>Heteroderinae</taxon>
        <taxon>Heterodera</taxon>
    </lineage>
</organism>
<accession>A0ABD2JUA6</accession>
<reference evidence="2 3" key="1">
    <citation type="submission" date="2024-10" db="EMBL/GenBank/DDBJ databases">
        <authorList>
            <person name="Kim D."/>
        </authorList>
    </citation>
    <scope>NUCLEOTIDE SEQUENCE [LARGE SCALE GENOMIC DNA]</scope>
    <source>
        <strain evidence="2">BH-2024</strain>
    </source>
</reference>
<dbReference type="EMBL" id="JBICBT010000906">
    <property type="protein sequence ID" value="KAL3093983.1"/>
    <property type="molecule type" value="Genomic_DNA"/>
</dbReference>
<feature type="compositionally biased region" description="Basic and acidic residues" evidence="1">
    <location>
        <begin position="1"/>
        <end position="17"/>
    </location>
</feature>
<feature type="region of interest" description="Disordered" evidence="1">
    <location>
        <begin position="1"/>
        <end position="29"/>
    </location>
</feature>
<feature type="compositionally biased region" description="Basic and acidic residues" evidence="1">
    <location>
        <begin position="145"/>
        <end position="163"/>
    </location>
</feature>
<dbReference type="Proteomes" id="UP001620626">
    <property type="component" value="Unassembled WGS sequence"/>
</dbReference>